<name>A0ACC4DUB2_PURLI</name>
<sequence>MSGSASSVGDVRDGGSVYNTSEAATALMNAIFAQDVSQVEALLTRDATLASAFVTHSYKLCVDDDGRDELALRPRTEPASPRPRTEPVIVFTGRVPLYLRRPR</sequence>
<accession>A0ACC4DUB2</accession>
<evidence type="ECO:0000313" key="1">
    <source>
        <dbReference type="EMBL" id="KAL3959920.1"/>
    </source>
</evidence>
<dbReference type="EMBL" id="JBGNUJ010000004">
    <property type="protein sequence ID" value="KAL3959920.1"/>
    <property type="molecule type" value="Genomic_DNA"/>
</dbReference>
<dbReference type="Proteomes" id="UP001638806">
    <property type="component" value="Unassembled WGS sequence"/>
</dbReference>
<protein>
    <submittedName>
        <fullName evidence="1">Uncharacterized protein</fullName>
    </submittedName>
</protein>
<gene>
    <name evidence="1" type="ORF">ACCO45_005037</name>
</gene>
<reference evidence="1" key="1">
    <citation type="submission" date="2024-12" db="EMBL/GenBank/DDBJ databases">
        <title>Comparative genomics and development of molecular markers within Purpureocillium lilacinum and among Purpureocillium species.</title>
        <authorList>
            <person name="Yeh Z.-Y."/>
            <person name="Ni N.-T."/>
            <person name="Lo P.-H."/>
            <person name="Mushyakhwo K."/>
            <person name="Lin C.-F."/>
            <person name="Nai Y.-S."/>
        </authorList>
    </citation>
    <scope>NUCLEOTIDE SEQUENCE</scope>
    <source>
        <strain evidence="1">NCHU-NPUST-175</strain>
    </source>
</reference>
<organism evidence="1 2">
    <name type="scientific">Purpureocillium lilacinum</name>
    <name type="common">Paecilomyces lilacinus</name>
    <dbReference type="NCBI Taxonomy" id="33203"/>
    <lineage>
        <taxon>Eukaryota</taxon>
        <taxon>Fungi</taxon>
        <taxon>Dikarya</taxon>
        <taxon>Ascomycota</taxon>
        <taxon>Pezizomycotina</taxon>
        <taxon>Sordariomycetes</taxon>
        <taxon>Hypocreomycetidae</taxon>
        <taxon>Hypocreales</taxon>
        <taxon>Ophiocordycipitaceae</taxon>
        <taxon>Purpureocillium</taxon>
    </lineage>
</organism>
<proteinExistence type="predicted"/>
<comment type="caution">
    <text evidence="1">The sequence shown here is derived from an EMBL/GenBank/DDBJ whole genome shotgun (WGS) entry which is preliminary data.</text>
</comment>
<evidence type="ECO:0000313" key="2">
    <source>
        <dbReference type="Proteomes" id="UP001638806"/>
    </source>
</evidence>
<keyword evidence="2" id="KW-1185">Reference proteome</keyword>